<evidence type="ECO:0000313" key="9">
    <source>
        <dbReference type="EMBL" id="BBE49615.1"/>
    </source>
</evidence>
<name>A0A2Z6G846_9PROT</name>
<comment type="function">
    <text evidence="8">Catalyzes a mechanistically unusual reaction, the ATP-dependent insertion of CO2 between the N7 and N8 nitrogen atoms of 7,8-diaminopelargonic acid (DAPA, also called 7,8-diammoniononanoate) to form a ureido ring.</text>
</comment>
<protein>
    <recommendedName>
        <fullName evidence="8">ATP-dependent dethiobiotin synthetase BioD</fullName>
        <ecNumber evidence="8">6.3.3.3</ecNumber>
    </recommendedName>
    <alternativeName>
        <fullName evidence="8">DTB synthetase</fullName>
        <shortName evidence="8">DTBS</shortName>
    </alternativeName>
    <alternativeName>
        <fullName evidence="8">Dethiobiotin synthase</fullName>
    </alternativeName>
</protein>
<dbReference type="FunFam" id="3.40.50.300:FF:000292">
    <property type="entry name" value="ATP-dependent dethiobiotin synthetase BioD"/>
    <property type="match status" value="1"/>
</dbReference>
<feature type="binding site" evidence="8">
    <location>
        <position position="111"/>
    </location>
    <ligand>
        <name>Mg(2+)</name>
        <dbReference type="ChEBI" id="CHEBI:18420"/>
    </ligand>
</feature>
<feature type="binding site" evidence="8">
    <location>
        <position position="50"/>
    </location>
    <ligand>
        <name>Mg(2+)</name>
        <dbReference type="ChEBI" id="CHEBI:18420"/>
    </ligand>
</feature>
<dbReference type="Gene3D" id="3.40.50.300">
    <property type="entry name" value="P-loop containing nucleotide triphosphate hydrolases"/>
    <property type="match status" value="1"/>
</dbReference>
<dbReference type="Pfam" id="PF13500">
    <property type="entry name" value="AAA_26"/>
    <property type="match status" value="1"/>
</dbReference>
<proteinExistence type="inferred from homology"/>
<evidence type="ECO:0000256" key="5">
    <source>
        <dbReference type="ARBA" id="ARBA00022756"/>
    </source>
</evidence>
<dbReference type="GO" id="GO:0004141">
    <property type="term" value="F:dethiobiotin synthase activity"/>
    <property type="evidence" value="ECO:0007669"/>
    <property type="project" value="UniProtKB-UniRule"/>
</dbReference>
<dbReference type="PANTHER" id="PTHR43210:SF5">
    <property type="entry name" value="DETHIOBIOTIN SYNTHETASE"/>
    <property type="match status" value="1"/>
</dbReference>
<dbReference type="HAMAP" id="MF_00336">
    <property type="entry name" value="BioD"/>
    <property type="match status" value="1"/>
</dbReference>
<comment type="catalytic activity">
    <reaction evidence="8">
        <text>(7R,8S)-7,8-diammoniononanoate + CO2 + ATP = (4R,5S)-dethiobiotin + ADP + phosphate + 3 H(+)</text>
        <dbReference type="Rhea" id="RHEA:15805"/>
        <dbReference type="ChEBI" id="CHEBI:15378"/>
        <dbReference type="ChEBI" id="CHEBI:16526"/>
        <dbReference type="ChEBI" id="CHEBI:30616"/>
        <dbReference type="ChEBI" id="CHEBI:43474"/>
        <dbReference type="ChEBI" id="CHEBI:149469"/>
        <dbReference type="ChEBI" id="CHEBI:149473"/>
        <dbReference type="ChEBI" id="CHEBI:456216"/>
        <dbReference type="EC" id="6.3.3.3"/>
    </reaction>
</comment>
<sequence length="221" mass="23129">MSYFVTGTDTGVGKTMISCALLHAFAAQGKRVVGMKPVAAGLDDEGRNEDVLALRSASNVSATPGQINPYSFYPAAAPHLAAQHVGVRIELARISTSFHELAGQADVVIVEGVGGFRVPLNDKQDTADLARELALPVILIVGIRLGCINHALLSADAIAASGLKCAGWVANCVTSGMTLQQENIDAIQQRLATPLLGVVEYQPQPDACIAARSLDLSLLND</sequence>
<comment type="similarity">
    <text evidence="8">Belongs to the dethiobiotin synthetase family.</text>
</comment>
<keyword evidence="4 8" id="KW-0547">Nucleotide-binding</keyword>
<evidence type="ECO:0000256" key="8">
    <source>
        <dbReference type="HAMAP-Rule" id="MF_00336"/>
    </source>
</evidence>
<feature type="binding site" evidence="8">
    <location>
        <position position="50"/>
    </location>
    <ligand>
        <name>ATP</name>
        <dbReference type="ChEBI" id="CHEBI:30616"/>
    </ligand>
</feature>
<dbReference type="GO" id="GO:0005524">
    <property type="term" value="F:ATP binding"/>
    <property type="evidence" value="ECO:0007669"/>
    <property type="project" value="UniProtKB-UniRule"/>
</dbReference>
<evidence type="ECO:0000256" key="6">
    <source>
        <dbReference type="ARBA" id="ARBA00022840"/>
    </source>
</evidence>
<gene>
    <name evidence="8" type="primary">bioD</name>
    <name evidence="9" type="ORF">OYT1_ch0039</name>
</gene>
<dbReference type="OrthoDB" id="9802097at2"/>
<evidence type="ECO:0000256" key="4">
    <source>
        <dbReference type="ARBA" id="ARBA00022741"/>
    </source>
</evidence>
<dbReference type="AlphaFoldDB" id="A0A2Z6G846"/>
<dbReference type="PIRSF" id="PIRSF006755">
    <property type="entry name" value="DTB_synth"/>
    <property type="match status" value="1"/>
</dbReference>
<comment type="caution">
    <text evidence="8">Lacks conserved residue(s) required for the propagation of feature annotation.</text>
</comment>
<keyword evidence="3 8" id="KW-0479">Metal-binding</keyword>
<dbReference type="InterPro" id="IPR004472">
    <property type="entry name" value="DTB_synth_BioD"/>
</dbReference>
<dbReference type="NCBIfam" id="TIGR00347">
    <property type="entry name" value="bioD"/>
    <property type="match status" value="1"/>
</dbReference>
<dbReference type="KEGG" id="fam:OYT1_ch0039"/>
<dbReference type="SUPFAM" id="SSF52540">
    <property type="entry name" value="P-loop containing nucleoside triphosphate hydrolases"/>
    <property type="match status" value="1"/>
</dbReference>
<dbReference type="InterPro" id="IPR027417">
    <property type="entry name" value="P-loop_NTPase"/>
</dbReference>
<dbReference type="GO" id="GO:0009102">
    <property type="term" value="P:biotin biosynthetic process"/>
    <property type="evidence" value="ECO:0007669"/>
    <property type="project" value="UniProtKB-UniRule"/>
</dbReference>
<dbReference type="UniPathway" id="UPA00078">
    <property type="reaction ID" value="UER00161"/>
</dbReference>
<dbReference type="GO" id="GO:0000287">
    <property type="term" value="F:magnesium ion binding"/>
    <property type="evidence" value="ECO:0007669"/>
    <property type="project" value="UniProtKB-UniRule"/>
</dbReference>
<keyword evidence="2 8" id="KW-0436">Ligase</keyword>
<keyword evidence="5 8" id="KW-0093">Biotin biosynthesis</keyword>
<evidence type="ECO:0000256" key="7">
    <source>
        <dbReference type="ARBA" id="ARBA00022842"/>
    </source>
</evidence>
<evidence type="ECO:0000313" key="10">
    <source>
        <dbReference type="Proteomes" id="UP000033070"/>
    </source>
</evidence>
<comment type="subunit">
    <text evidence="8">Homodimer.</text>
</comment>
<dbReference type="GO" id="GO:0042803">
    <property type="term" value="F:protein homodimerization activity"/>
    <property type="evidence" value="ECO:0007669"/>
    <property type="project" value="UniProtKB-ARBA"/>
</dbReference>
<dbReference type="PANTHER" id="PTHR43210">
    <property type="entry name" value="DETHIOBIOTIN SYNTHETASE"/>
    <property type="match status" value="1"/>
</dbReference>
<feature type="binding site" evidence="8">
    <location>
        <position position="202"/>
    </location>
    <ligand>
        <name>ATP</name>
        <dbReference type="ChEBI" id="CHEBI:30616"/>
    </ligand>
</feature>
<evidence type="ECO:0000256" key="1">
    <source>
        <dbReference type="ARBA" id="ARBA00022490"/>
    </source>
</evidence>
<dbReference type="CDD" id="cd03109">
    <property type="entry name" value="DTBS"/>
    <property type="match status" value="1"/>
</dbReference>
<keyword evidence="6 8" id="KW-0067">ATP-binding</keyword>
<dbReference type="STRING" id="1188319.OYT1_02130"/>
<organism evidence="9 10">
    <name type="scientific">Ferriphaselus amnicola</name>
    <dbReference type="NCBI Taxonomy" id="1188319"/>
    <lineage>
        <taxon>Bacteria</taxon>
        <taxon>Pseudomonadati</taxon>
        <taxon>Pseudomonadota</taxon>
        <taxon>Betaproteobacteria</taxon>
        <taxon>Nitrosomonadales</taxon>
        <taxon>Gallionellaceae</taxon>
        <taxon>Ferriphaselus</taxon>
    </lineage>
</organism>
<comment type="subcellular location">
    <subcellularLocation>
        <location evidence="8">Cytoplasm</location>
    </subcellularLocation>
</comment>
<dbReference type="EMBL" id="AP018738">
    <property type="protein sequence ID" value="BBE49615.1"/>
    <property type="molecule type" value="Genomic_DNA"/>
</dbReference>
<dbReference type="Proteomes" id="UP000033070">
    <property type="component" value="Chromosome"/>
</dbReference>
<accession>A0A2Z6G846</accession>
<evidence type="ECO:0000256" key="2">
    <source>
        <dbReference type="ARBA" id="ARBA00022598"/>
    </source>
</evidence>
<evidence type="ECO:0000256" key="3">
    <source>
        <dbReference type="ARBA" id="ARBA00022723"/>
    </source>
</evidence>
<keyword evidence="10" id="KW-1185">Reference proteome</keyword>
<comment type="pathway">
    <text evidence="8">Cofactor biosynthesis; biotin biosynthesis; biotin from 7,8-diaminononanoate: step 1/2.</text>
</comment>
<reference evidence="9 10" key="1">
    <citation type="submission" date="2018-06" db="EMBL/GenBank/DDBJ databases">
        <title>OYT1 Genome Sequencing.</title>
        <authorList>
            <person name="Kato S."/>
            <person name="Itoh T."/>
            <person name="Ohkuma M."/>
        </authorList>
    </citation>
    <scope>NUCLEOTIDE SEQUENCE [LARGE SCALE GENOMIC DNA]</scope>
    <source>
        <strain evidence="9 10">OYT1</strain>
    </source>
</reference>
<feature type="active site" evidence="8">
    <location>
        <position position="36"/>
    </location>
</feature>
<keyword evidence="7 8" id="KW-0460">Magnesium</keyword>
<dbReference type="GO" id="GO:0005829">
    <property type="term" value="C:cytosol"/>
    <property type="evidence" value="ECO:0007669"/>
    <property type="project" value="TreeGrafter"/>
</dbReference>
<dbReference type="RefSeq" id="WP_062627240.1">
    <property type="nucleotide sequence ID" value="NZ_AP018738.1"/>
</dbReference>
<feature type="binding site" evidence="8">
    <location>
        <position position="15"/>
    </location>
    <ligand>
        <name>Mg(2+)</name>
        <dbReference type="ChEBI" id="CHEBI:18420"/>
    </ligand>
</feature>
<comment type="cofactor">
    <cofactor evidence="8">
        <name>Mg(2+)</name>
        <dbReference type="ChEBI" id="CHEBI:18420"/>
    </cofactor>
</comment>
<dbReference type="EC" id="6.3.3.3" evidence="8"/>
<feature type="binding site" evidence="8">
    <location>
        <begin position="171"/>
        <end position="172"/>
    </location>
    <ligand>
        <name>ATP</name>
        <dbReference type="ChEBI" id="CHEBI:30616"/>
    </ligand>
</feature>
<feature type="binding site" evidence="8">
    <location>
        <begin position="111"/>
        <end position="114"/>
    </location>
    <ligand>
        <name>ATP</name>
        <dbReference type="ChEBI" id="CHEBI:30616"/>
    </ligand>
</feature>
<keyword evidence="1 8" id="KW-0963">Cytoplasm</keyword>